<feature type="DNA-binding region" description="H-T-H motif" evidence="4">
    <location>
        <begin position="30"/>
        <end position="49"/>
    </location>
</feature>
<dbReference type="PROSITE" id="PS01081">
    <property type="entry name" value="HTH_TETR_1"/>
    <property type="match status" value="1"/>
</dbReference>
<dbReference type="PANTHER" id="PTHR30055:SF234">
    <property type="entry name" value="HTH-TYPE TRANSCRIPTIONAL REGULATOR BETI"/>
    <property type="match status" value="1"/>
</dbReference>
<keyword evidence="1" id="KW-0805">Transcription regulation</keyword>
<dbReference type="Proteomes" id="UP000712713">
    <property type="component" value="Unassembled WGS sequence"/>
</dbReference>
<evidence type="ECO:0000259" key="5">
    <source>
        <dbReference type="PROSITE" id="PS50977"/>
    </source>
</evidence>
<organism evidence="6 7">
    <name type="scientific">Tessaracoccus flavescens</name>
    <dbReference type="NCBI Taxonomy" id="399497"/>
    <lineage>
        <taxon>Bacteria</taxon>
        <taxon>Bacillati</taxon>
        <taxon>Actinomycetota</taxon>
        <taxon>Actinomycetes</taxon>
        <taxon>Propionibacteriales</taxon>
        <taxon>Propionibacteriaceae</taxon>
        <taxon>Tessaracoccus</taxon>
    </lineage>
</organism>
<dbReference type="InterPro" id="IPR001647">
    <property type="entry name" value="HTH_TetR"/>
</dbReference>
<dbReference type="Pfam" id="PF00440">
    <property type="entry name" value="TetR_N"/>
    <property type="match status" value="1"/>
</dbReference>
<dbReference type="PROSITE" id="PS50977">
    <property type="entry name" value="HTH_TETR_2"/>
    <property type="match status" value="1"/>
</dbReference>
<keyword evidence="3" id="KW-0804">Transcription</keyword>
<dbReference type="PRINTS" id="PR00455">
    <property type="entry name" value="HTHTETR"/>
</dbReference>
<dbReference type="GO" id="GO:0003700">
    <property type="term" value="F:DNA-binding transcription factor activity"/>
    <property type="evidence" value="ECO:0007669"/>
    <property type="project" value="TreeGrafter"/>
</dbReference>
<accession>A0A921EQP9</accession>
<dbReference type="PANTHER" id="PTHR30055">
    <property type="entry name" value="HTH-TYPE TRANSCRIPTIONAL REGULATOR RUTR"/>
    <property type="match status" value="1"/>
</dbReference>
<dbReference type="Gene3D" id="1.10.357.10">
    <property type="entry name" value="Tetracycline Repressor, domain 2"/>
    <property type="match status" value="1"/>
</dbReference>
<sequence>MGRAAAGVGRERILEAALDLFAVNGVAATSLQAIADRLGITKAAIYHHFPAKDQIVVEVLRAGLAQLDEVVVEATAAPDAGTRADIVVRGLADIMVAHRPRYSIMMNDPSVGPILASDPHTARTFTRMEEALLGPDPTAERRLAVAFFLAACNAPARPDLRAEESIEAATIHASIVSLGRHLLG</sequence>
<dbReference type="EMBL" id="DYZF01000216">
    <property type="protein sequence ID" value="HJE52016.1"/>
    <property type="molecule type" value="Genomic_DNA"/>
</dbReference>
<dbReference type="AlphaFoldDB" id="A0A921EQP9"/>
<name>A0A921EQP9_9ACTN</name>
<evidence type="ECO:0000313" key="6">
    <source>
        <dbReference type="EMBL" id="HJE52016.1"/>
    </source>
</evidence>
<dbReference type="InterPro" id="IPR050109">
    <property type="entry name" value="HTH-type_TetR-like_transc_reg"/>
</dbReference>
<dbReference type="SUPFAM" id="SSF46689">
    <property type="entry name" value="Homeodomain-like"/>
    <property type="match status" value="1"/>
</dbReference>
<evidence type="ECO:0000256" key="3">
    <source>
        <dbReference type="ARBA" id="ARBA00023163"/>
    </source>
</evidence>
<dbReference type="InterPro" id="IPR023772">
    <property type="entry name" value="DNA-bd_HTH_TetR-type_CS"/>
</dbReference>
<comment type="caution">
    <text evidence="6">The sequence shown here is derived from an EMBL/GenBank/DDBJ whole genome shotgun (WGS) entry which is preliminary data.</text>
</comment>
<evidence type="ECO:0000256" key="1">
    <source>
        <dbReference type="ARBA" id="ARBA00023015"/>
    </source>
</evidence>
<protein>
    <submittedName>
        <fullName evidence="6">TetR/AcrR family transcriptional regulator</fullName>
    </submittedName>
</protein>
<keyword evidence="2 4" id="KW-0238">DNA-binding</keyword>
<evidence type="ECO:0000256" key="2">
    <source>
        <dbReference type="ARBA" id="ARBA00023125"/>
    </source>
</evidence>
<feature type="domain" description="HTH tetR-type" evidence="5">
    <location>
        <begin position="7"/>
        <end position="67"/>
    </location>
</feature>
<evidence type="ECO:0000256" key="4">
    <source>
        <dbReference type="PROSITE-ProRule" id="PRU00335"/>
    </source>
</evidence>
<reference evidence="6" key="2">
    <citation type="submission" date="2021-09" db="EMBL/GenBank/DDBJ databases">
        <authorList>
            <person name="Gilroy R."/>
        </authorList>
    </citation>
    <scope>NUCLEOTIDE SEQUENCE</scope>
    <source>
        <strain evidence="6">ChiGjej3B3-7470</strain>
    </source>
</reference>
<evidence type="ECO:0000313" key="7">
    <source>
        <dbReference type="Proteomes" id="UP000712713"/>
    </source>
</evidence>
<proteinExistence type="predicted"/>
<dbReference type="GO" id="GO:0000976">
    <property type="term" value="F:transcription cis-regulatory region binding"/>
    <property type="evidence" value="ECO:0007669"/>
    <property type="project" value="TreeGrafter"/>
</dbReference>
<reference evidence="6" key="1">
    <citation type="journal article" date="2021" name="PeerJ">
        <title>Extensive microbial diversity within the chicken gut microbiome revealed by metagenomics and culture.</title>
        <authorList>
            <person name="Gilroy R."/>
            <person name="Ravi A."/>
            <person name="Getino M."/>
            <person name="Pursley I."/>
            <person name="Horton D.L."/>
            <person name="Alikhan N.F."/>
            <person name="Baker D."/>
            <person name="Gharbi K."/>
            <person name="Hall N."/>
            <person name="Watson M."/>
            <person name="Adriaenssens E.M."/>
            <person name="Foster-Nyarko E."/>
            <person name="Jarju S."/>
            <person name="Secka A."/>
            <person name="Antonio M."/>
            <person name="Oren A."/>
            <person name="Chaudhuri R.R."/>
            <person name="La Ragione R."/>
            <person name="Hildebrand F."/>
            <person name="Pallen M.J."/>
        </authorList>
    </citation>
    <scope>NUCLEOTIDE SEQUENCE</scope>
    <source>
        <strain evidence="6">ChiGjej3B3-7470</strain>
    </source>
</reference>
<dbReference type="InterPro" id="IPR009057">
    <property type="entry name" value="Homeodomain-like_sf"/>
</dbReference>
<gene>
    <name evidence="6" type="ORF">K8V15_08580</name>
</gene>